<dbReference type="InterPro" id="IPR007074">
    <property type="entry name" value="LicD/FKTN/FKRP_NTP_transf"/>
</dbReference>
<dbReference type="PANTHER" id="PTHR15407">
    <property type="entry name" value="FUKUTIN-RELATED"/>
    <property type="match status" value="1"/>
</dbReference>
<dbReference type="PANTHER" id="PTHR15407:SF28">
    <property type="entry name" value="RIBITOL-5-PHOSPHATE TRANSFERASE FKTN"/>
    <property type="match status" value="1"/>
</dbReference>
<protein>
    <submittedName>
        <fullName evidence="6">LAMI_0G02784g1_1</fullName>
    </submittedName>
</protein>
<evidence type="ECO:0000313" key="6">
    <source>
        <dbReference type="EMBL" id="SCV00083.1"/>
    </source>
</evidence>
<dbReference type="AlphaFoldDB" id="A0A1G4K806"/>
<evidence type="ECO:0000256" key="3">
    <source>
        <dbReference type="ARBA" id="ARBA00022989"/>
    </source>
</evidence>
<gene>
    <name evidence="6" type="ORF">LAMI_0G02784G</name>
</gene>
<keyword evidence="3" id="KW-1133">Transmembrane helix</keyword>
<dbReference type="InterPro" id="IPR009644">
    <property type="entry name" value="FKTN/MNN4/W02B3.4-1"/>
</dbReference>
<evidence type="ECO:0000313" key="7">
    <source>
        <dbReference type="Proteomes" id="UP000191024"/>
    </source>
</evidence>
<evidence type="ECO:0000256" key="4">
    <source>
        <dbReference type="ARBA" id="ARBA00023136"/>
    </source>
</evidence>
<keyword evidence="7" id="KW-1185">Reference proteome</keyword>
<keyword evidence="2" id="KW-0812">Transmembrane</keyword>
<reference evidence="6 7" key="1">
    <citation type="submission" date="2016-03" db="EMBL/GenBank/DDBJ databases">
        <authorList>
            <person name="Devillers H."/>
        </authorList>
    </citation>
    <scope>NUCLEOTIDE SEQUENCE [LARGE SCALE GENOMIC DNA]</scope>
    <source>
        <strain evidence="6">CBS 11717</strain>
    </source>
</reference>
<dbReference type="STRING" id="1230905.A0A1G4K806"/>
<evidence type="ECO:0000259" key="5">
    <source>
        <dbReference type="Pfam" id="PF04991"/>
    </source>
</evidence>
<dbReference type="OrthoDB" id="444255at2759"/>
<comment type="subcellular location">
    <subcellularLocation>
        <location evidence="1">Membrane</location>
        <topology evidence="1">Single-pass membrane protein</topology>
    </subcellularLocation>
</comment>
<dbReference type="GO" id="GO:0009100">
    <property type="term" value="P:glycoprotein metabolic process"/>
    <property type="evidence" value="ECO:0007669"/>
    <property type="project" value="UniProtKB-ARBA"/>
</dbReference>
<sequence>MRKLKRLRKMALVVGLIMLLLCLAFHSITPFETKETSPKNVAKTSKSLEMIRNVDRAVLESFFDEWKFGLKMLEKPSALNDQYRLSNLIMDAVVDSENSQLVDMSDRESIQGFVKSIKSYKFDPRLTFSLFYRKMSELGTNDKVGFSWQDWKKFDLTLSQDGHSEAGSHRISCQDIFEEEVLPQVDEIQQLGETSGLRKRNMFDPNSSGKVKVATIEDVCKDDKDSEGILGFTVKKIVTHCNAKSLQLQSAGFLMSGHTHPSSLFFLLDGKRHIHVDVKQAQKSNGMLQNGYLDSFVEMDSSMSFDATFDASKELGFLQSKINFTQPSLELQTTDFKDLPLTAFQLDEKAVQNKIATLTSRDRLTNSEQGYLNFLKNDAFLIQESTFKYFQETSNLLARPDIYQDNMDARFFSGYVTSKWDRMRTLNALIRGWLEFSSQINISSWISQESLRGHMYTGSQLPWSTLHDVHMPIKDLHYLAEKFNQTLVVQSATIGYGRYFIDIHPFISSREKGSGANVVDARFIDVDTGFFVNIKGLGLDGEVDVILQEMKTNPEPNTMDKNQRKMSVMARNGRHYQLSDLLPLRPSRFHGLPVHIPSRSLSLLQEEYELGPYFFGPKLNVHKQRVIPALNGWVELSTMKRIWGIKMTQTSHEMSRRQLHRFAQKLLDGFPDFYEDLVYWINSRKIFEHRLKEISLEFSDLEMDLKTRLLQELTAFPKELESPFADPFTFKLQEDRWYQTLDFLRIGMGSDYQRKLVHDILYSKINTLTEKDSFIFNGYLTSSDLVRHGAAIDGLSPDWSIPSVFKMNIETTTPLGNSGKIFIKDYMQY</sequence>
<proteinExistence type="predicted"/>
<evidence type="ECO:0000256" key="2">
    <source>
        <dbReference type="ARBA" id="ARBA00022692"/>
    </source>
</evidence>
<accession>A0A1G4K806</accession>
<organism evidence="6 7">
    <name type="scientific">Lachancea mirantina</name>
    <dbReference type="NCBI Taxonomy" id="1230905"/>
    <lineage>
        <taxon>Eukaryota</taxon>
        <taxon>Fungi</taxon>
        <taxon>Dikarya</taxon>
        <taxon>Ascomycota</taxon>
        <taxon>Saccharomycotina</taxon>
        <taxon>Saccharomycetes</taxon>
        <taxon>Saccharomycetales</taxon>
        <taxon>Saccharomycetaceae</taxon>
        <taxon>Lachancea</taxon>
    </lineage>
</organism>
<dbReference type="EMBL" id="LT598469">
    <property type="protein sequence ID" value="SCV00083.1"/>
    <property type="molecule type" value="Genomic_DNA"/>
</dbReference>
<dbReference type="GO" id="GO:0016020">
    <property type="term" value="C:membrane"/>
    <property type="evidence" value="ECO:0007669"/>
    <property type="project" value="UniProtKB-SubCell"/>
</dbReference>
<evidence type="ECO:0000256" key="1">
    <source>
        <dbReference type="ARBA" id="ARBA00004167"/>
    </source>
</evidence>
<name>A0A1G4K806_9SACH</name>
<feature type="domain" description="LicD/FKTN/FKRP nucleotidyltransferase" evidence="5">
    <location>
        <begin position="440"/>
        <end position="544"/>
    </location>
</feature>
<dbReference type="Proteomes" id="UP000191024">
    <property type="component" value="Chromosome G"/>
</dbReference>
<dbReference type="Pfam" id="PF04991">
    <property type="entry name" value="LicD"/>
    <property type="match status" value="1"/>
</dbReference>
<keyword evidence="4" id="KW-0472">Membrane</keyword>